<dbReference type="EMBL" id="JBEGCI010000014">
    <property type="protein sequence ID" value="MEQ6889989.1"/>
    <property type="molecule type" value="Genomic_DNA"/>
</dbReference>
<evidence type="ECO:0000313" key="1">
    <source>
        <dbReference type="EMBL" id="MEQ6889989.1"/>
    </source>
</evidence>
<dbReference type="InterPro" id="IPR021516">
    <property type="entry name" value="DUF3179"/>
</dbReference>
<dbReference type="Proteomes" id="UP001472978">
    <property type="component" value="Unassembled WGS sequence"/>
</dbReference>
<dbReference type="Pfam" id="PF11376">
    <property type="entry name" value="DUF3179"/>
    <property type="match status" value="1"/>
</dbReference>
<accession>A0ABV1N8C1</accession>
<gene>
    <name evidence="1" type="ORF">ABE957_15035</name>
</gene>
<reference evidence="1 2" key="1">
    <citation type="submission" date="2024-05" db="EMBL/GenBank/DDBJ databases">
        <title>Halomonas sp. CS7 16S ribosomal RNA gene Genome sequencing and assembly.</title>
        <authorList>
            <person name="Yook S."/>
        </authorList>
    </citation>
    <scope>NUCLEOTIDE SEQUENCE [LARGE SCALE GENOMIC DNA]</scope>
    <source>
        <strain evidence="1 2">CS7</strain>
    </source>
</reference>
<organism evidence="1 2">
    <name type="scientific">Halomonas pelophila</name>
    <dbReference type="NCBI Taxonomy" id="3151122"/>
    <lineage>
        <taxon>Bacteria</taxon>
        <taxon>Pseudomonadati</taxon>
        <taxon>Pseudomonadota</taxon>
        <taxon>Gammaproteobacteria</taxon>
        <taxon>Oceanospirillales</taxon>
        <taxon>Halomonadaceae</taxon>
        <taxon>Halomonas</taxon>
    </lineage>
</organism>
<protein>
    <submittedName>
        <fullName evidence="1">DUF3179 domain-containing protein</fullName>
    </submittedName>
</protein>
<evidence type="ECO:0000313" key="2">
    <source>
        <dbReference type="Proteomes" id="UP001472978"/>
    </source>
</evidence>
<name>A0ABV1N8C1_9GAMM</name>
<keyword evidence="2" id="KW-1185">Reference proteome</keyword>
<dbReference type="RefSeq" id="WP_349759477.1">
    <property type="nucleotide sequence ID" value="NZ_JBEGCI010000014.1"/>
</dbReference>
<comment type="caution">
    <text evidence="1">The sequence shown here is derived from an EMBL/GenBank/DDBJ whole genome shotgun (WGS) entry which is preliminary data.</text>
</comment>
<sequence>MSRWRLTLMILLAAWLLLPLPQPLPQPLPEAWAALPTVEAPRVPLAYSLQAFRRAVRSGGPGKDGIPSIDRPRFHSVAAADALLAANDRIIGLYLDGEARAYPQGILVWHEIVNDTLDGRPVSITYCPLTGSALGFHRGDAELGVSGRLVNSNLIMYDRLTGSEVPQMLGVAIDGPLAGQGLDELRVIWTTWGAWKARHPDTRVLSRETGHVRNYRRDPYGSYAPLRGYYRPQSSRLFPVMAESRRLPPKASVLGFRTRQGAAAVTREALRREAVIELAVGDSHYTVIRDAGLSTGWVFHNPRRVAIRVDELTFGPAGVSGGGTEALEPINAFEAMWFAWAAFYPETLLYGAPEDAP</sequence>
<proteinExistence type="predicted"/>